<dbReference type="Proteomes" id="UP000030624">
    <property type="component" value="Chromosome"/>
</dbReference>
<dbReference type="SUPFAM" id="SSF89447">
    <property type="entry name" value="AbrB/MazE/MraZ-like"/>
    <property type="match status" value="1"/>
</dbReference>
<dbReference type="InterPro" id="IPR037914">
    <property type="entry name" value="SpoVT-AbrB_sf"/>
</dbReference>
<dbReference type="AlphaFoldDB" id="A0A0A7GBP7"/>
<evidence type="ECO:0000259" key="1">
    <source>
        <dbReference type="SMART" id="SM00966"/>
    </source>
</evidence>
<name>A0A0A7GBP7_GEOAI</name>
<dbReference type="RefSeq" id="WP_048090436.1">
    <property type="nucleotide sequence ID" value="NZ_CP009552.1"/>
</dbReference>
<protein>
    <submittedName>
        <fullName evidence="2">Prevent host death protein, Phd antitoxin like</fullName>
    </submittedName>
</protein>
<dbReference type="InterPro" id="IPR007159">
    <property type="entry name" value="SpoVT-AbrB_dom"/>
</dbReference>
<dbReference type="PANTHER" id="PTHR34860">
    <property type="entry name" value="REPRESSOR-LIKE PROTEIN SSO7C3"/>
    <property type="match status" value="1"/>
</dbReference>
<accession>A0A0A7GBP7</accession>
<dbReference type="PANTHER" id="PTHR34860:SF6">
    <property type="entry name" value="REPRESSOR-LIKE PROTEIN SSO7C3"/>
    <property type="match status" value="1"/>
</dbReference>
<dbReference type="InterPro" id="IPR052975">
    <property type="entry name" value="Repressor-like_regulatory"/>
</dbReference>
<gene>
    <name evidence="2" type="ORF">GACE_0196</name>
</gene>
<evidence type="ECO:0000313" key="2">
    <source>
        <dbReference type="EMBL" id="AIY89253.1"/>
    </source>
</evidence>
<proteinExistence type="predicted"/>
<dbReference type="Gene3D" id="2.10.260.10">
    <property type="match status" value="1"/>
</dbReference>
<feature type="domain" description="SpoVT-AbrB" evidence="1">
    <location>
        <begin position="4"/>
        <end position="49"/>
    </location>
</feature>
<dbReference type="HOGENOM" id="CLU_158484_9_3_2"/>
<dbReference type="SMART" id="SM00966">
    <property type="entry name" value="SpoVT_AbrB"/>
    <property type="match status" value="1"/>
</dbReference>
<dbReference type="eggNOG" id="arCOG00815">
    <property type="taxonomic scope" value="Archaea"/>
</dbReference>
<dbReference type="STRING" id="565033.GACE_0196"/>
<dbReference type="Pfam" id="PF04014">
    <property type="entry name" value="MazE_antitoxin"/>
    <property type="match status" value="1"/>
</dbReference>
<reference evidence="2 3" key="1">
    <citation type="journal article" date="2015" name="Appl. Environ. Microbiol.">
        <title>The Geoglobus acetivorans genome: Fe(III) reduction, acetate utilization, autotrophic growth, and degradation of aromatic compounds in a hyperthermophilic archaeon.</title>
        <authorList>
            <person name="Mardanov A.V."/>
            <person name="Slododkina G.B."/>
            <person name="Slobodkin A.I."/>
            <person name="Beletsky A.V."/>
            <person name="Gavrilov S.N."/>
            <person name="Kublanov I.V."/>
            <person name="Bonch-Osmolovskaya E.A."/>
            <person name="Skryabin K.G."/>
            <person name="Ravin N.V."/>
        </authorList>
    </citation>
    <scope>NUCLEOTIDE SEQUENCE [LARGE SCALE GENOMIC DNA]</scope>
    <source>
        <strain evidence="2 3">SBH6</strain>
    </source>
</reference>
<organism evidence="2 3">
    <name type="scientific">Geoglobus acetivorans</name>
    <dbReference type="NCBI Taxonomy" id="565033"/>
    <lineage>
        <taxon>Archaea</taxon>
        <taxon>Methanobacteriati</taxon>
        <taxon>Methanobacteriota</taxon>
        <taxon>Archaeoglobi</taxon>
        <taxon>Archaeoglobales</taxon>
        <taxon>Archaeoglobaceae</taxon>
        <taxon>Geoglobus</taxon>
    </lineage>
</organism>
<dbReference type="EMBL" id="CP009552">
    <property type="protein sequence ID" value="AIY89253.1"/>
    <property type="molecule type" value="Genomic_DNA"/>
</dbReference>
<dbReference type="NCBIfam" id="TIGR01439">
    <property type="entry name" value="lp_hng_hel_AbrB"/>
    <property type="match status" value="1"/>
</dbReference>
<evidence type="ECO:0000313" key="3">
    <source>
        <dbReference type="Proteomes" id="UP000030624"/>
    </source>
</evidence>
<sequence>MPATKVTRNYQITIPKEIREQLGINVGDILVFNIEGSKIVLRKEKLELPVLKGGKDLTVEKIEESIRKGMRVE</sequence>
<dbReference type="KEGG" id="gac:GACE_0196"/>
<dbReference type="GeneID" id="24796797"/>
<dbReference type="GO" id="GO:0003677">
    <property type="term" value="F:DNA binding"/>
    <property type="evidence" value="ECO:0007669"/>
    <property type="project" value="InterPro"/>
</dbReference>